<protein>
    <submittedName>
        <fullName evidence="3">Conserved repeat domain-containing protein</fullName>
    </submittedName>
</protein>
<dbReference type="Gene3D" id="3.40.50.410">
    <property type="entry name" value="von Willebrand factor, type A domain"/>
    <property type="match status" value="1"/>
</dbReference>
<dbReference type="CDD" id="cd00198">
    <property type="entry name" value="vWFA"/>
    <property type="match status" value="1"/>
</dbReference>
<dbReference type="RefSeq" id="WP_175486840.1">
    <property type="nucleotide sequence ID" value="NZ_FNHF01000005.1"/>
</dbReference>
<dbReference type="Pfam" id="PF24346">
    <property type="entry name" value="DUF7507"/>
    <property type="match status" value="1"/>
</dbReference>
<dbReference type="InterPro" id="IPR049319">
    <property type="entry name" value="GBS104-like_Ig"/>
</dbReference>
<dbReference type="SUPFAM" id="SSF49478">
    <property type="entry name" value="Cna protein B-type domain"/>
    <property type="match status" value="1"/>
</dbReference>
<dbReference type="InterPro" id="IPR013783">
    <property type="entry name" value="Ig-like_fold"/>
</dbReference>
<dbReference type="AlphaFoldDB" id="A0A1G9WB79"/>
<evidence type="ECO:0000313" key="4">
    <source>
        <dbReference type="Proteomes" id="UP000182347"/>
    </source>
</evidence>
<dbReference type="PROSITE" id="PS50234">
    <property type="entry name" value="VWFA"/>
    <property type="match status" value="1"/>
</dbReference>
<name>A0A1G9WB79_9BACI</name>
<dbReference type="Gene3D" id="2.60.40.1140">
    <property type="entry name" value="Collagen-binding surface protein Cna, B-type domain"/>
    <property type="match status" value="1"/>
</dbReference>
<evidence type="ECO:0000256" key="1">
    <source>
        <dbReference type="ARBA" id="ARBA00022737"/>
    </source>
</evidence>
<feature type="non-terminal residue" evidence="3">
    <location>
        <position position="686"/>
    </location>
</feature>
<dbReference type="STRING" id="482461.SAMN05216244_3503"/>
<dbReference type="SUPFAM" id="SSF53300">
    <property type="entry name" value="vWA-like"/>
    <property type="match status" value="1"/>
</dbReference>
<proteinExistence type="predicted"/>
<accession>A0A1G9WB79</accession>
<dbReference type="InterPro" id="IPR002035">
    <property type="entry name" value="VWF_A"/>
</dbReference>
<reference evidence="4" key="1">
    <citation type="submission" date="2016-10" db="EMBL/GenBank/DDBJ databases">
        <authorList>
            <person name="Varghese N."/>
            <person name="Submissions S."/>
        </authorList>
    </citation>
    <scope>NUCLEOTIDE SEQUENCE [LARGE SCALE GENOMIC DNA]</scope>
    <source>
        <strain evidence="4">CGMCC 1.6199</strain>
    </source>
</reference>
<dbReference type="Proteomes" id="UP000182347">
    <property type="component" value="Unassembled WGS sequence"/>
</dbReference>
<evidence type="ECO:0000259" key="2">
    <source>
        <dbReference type="PROSITE" id="PS50234"/>
    </source>
</evidence>
<dbReference type="InterPro" id="IPR047589">
    <property type="entry name" value="DUF11_rpt"/>
</dbReference>
<dbReference type="InterPro" id="IPR055354">
    <property type="entry name" value="DUF7507"/>
</dbReference>
<dbReference type="Pfam" id="PF00092">
    <property type="entry name" value="VWA"/>
    <property type="match status" value="1"/>
</dbReference>
<dbReference type="InterPro" id="IPR008454">
    <property type="entry name" value="Collagen-bd_Cna-like_B-typ_dom"/>
</dbReference>
<organism evidence="3 4">
    <name type="scientific">Sediminibacillus halophilus</name>
    <dbReference type="NCBI Taxonomy" id="482461"/>
    <lineage>
        <taxon>Bacteria</taxon>
        <taxon>Bacillati</taxon>
        <taxon>Bacillota</taxon>
        <taxon>Bacilli</taxon>
        <taxon>Bacillales</taxon>
        <taxon>Bacillaceae</taxon>
        <taxon>Sediminibacillus</taxon>
    </lineage>
</organism>
<keyword evidence="1" id="KW-0677">Repeat</keyword>
<dbReference type="Gene3D" id="2.60.40.10">
    <property type="entry name" value="Immunoglobulins"/>
    <property type="match status" value="1"/>
</dbReference>
<gene>
    <name evidence="3" type="ORF">SAMN05216244_3503</name>
</gene>
<sequence length="686" mass="75219">MKNYVKRKRSVHVHRFMILLLLLSLFTSGFTGIVAAEELEEVVHDDQSGAVQNRIDPIEYEDSILSKKATYTGNPGEYFIDLYVEGKSSGTTETTDFVLVYDNSNSMDENDRDTISQEATSDFVSALLSPENNENGNIRMALVTFGTDVFDGRENRAYQGTQTDNLSQKQLTTNTEEIIDKLPGDVPSERGQGNNGGTFTQAALVEAEQILAGSDADNKHIITITDGVPTLSYNSNGEVVGNGTSFHYSDDGVDRTHGADTIAEAEGIRSNGITMSSIGIEITGSGQASLEEAEEVMEGIASSPDQYYGVDNVSNLSQVLSQISSSFTKSIVDGTVTDPMGDLFNIKKKDNGFQRATSQALTDGDYYLSASENSLLDGGNATLNEDTITLEHLNLGADEWINLRYKVQLDTENENFIPETYYPTNGTTTLQTTTDSEANRNFPIPQAYGTSADISGMKTWEDYNQIDSRPEEIEVELWKTVNEEDVLLEEKVVTAEDNWKFTFENYPKYDNNGNTINYFVKESSLDHYVPSYSDGSYDITNTLIDQPGIELNKSSDLEYFTKAGQVITYTFEVKNTGNVPLSNIKVTDDMLGNEVVLGSTSLLPNEVTTATATYEITEQDFGQGEITNVAVVEGETPKGDTITDEGTDSLLRTALVTVKYVDEAGNELAASEELTGNIGDRYETSP</sequence>
<dbReference type="Pfam" id="PF05738">
    <property type="entry name" value="Cna_B"/>
    <property type="match status" value="1"/>
</dbReference>
<dbReference type="CDD" id="cd00222">
    <property type="entry name" value="CollagenBindB"/>
    <property type="match status" value="1"/>
</dbReference>
<feature type="domain" description="VWFA" evidence="2">
    <location>
        <begin position="96"/>
        <end position="323"/>
    </location>
</feature>
<dbReference type="EMBL" id="FNHF01000005">
    <property type="protein sequence ID" value="SDM81804.1"/>
    <property type="molecule type" value="Genomic_DNA"/>
</dbReference>
<evidence type="ECO:0000313" key="3">
    <source>
        <dbReference type="EMBL" id="SDM81804.1"/>
    </source>
</evidence>
<dbReference type="Pfam" id="PF21426">
    <property type="entry name" value="GBS104-like_Ig"/>
    <property type="match status" value="1"/>
</dbReference>
<dbReference type="NCBIfam" id="TIGR01451">
    <property type="entry name" value="B_ant_repeat"/>
    <property type="match status" value="1"/>
</dbReference>
<dbReference type="SMART" id="SM00327">
    <property type="entry name" value="VWA"/>
    <property type="match status" value="1"/>
</dbReference>
<keyword evidence="4" id="KW-1185">Reference proteome</keyword>
<dbReference type="Gene3D" id="3.10.20.320">
    <property type="entry name" value="Putative peptidoglycan bound protein (lpxtg motif)"/>
    <property type="match status" value="1"/>
</dbReference>
<dbReference type="InterPro" id="IPR009459">
    <property type="entry name" value="MucBP_dom"/>
</dbReference>
<dbReference type="Pfam" id="PF06458">
    <property type="entry name" value="MucBP"/>
    <property type="match status" value="1"/>
</dbReference>
<dbReference type="InterPro" id="IPR036465">
    <property type="entry name" value="vWFA_dom_sf"/>
</dbReference>